<dbReference type="EMBL" id="AP024484">
    <property type="protein sequence ID" value="BCS85000.1"/>
    <property type="molecule type" value="Genomic_DNA"/>
</dbReference>
<feature type="domain" description="SGNH hydrolase-type esterase" evidence="2">
    <location>
        <begin position="150"/>
        <end position="341"/>
    </location>
</feature>
<dbReference type="InterPro" id="IPR052762">
    <property type="entry name" value="PCW_deacetylase/CE"/>
</dbReference>
<dbReference type="InterPro" id="IPR040794">
    <property type="entry name" value="CE2_N"/>
</dbReference>
<proteinExistence type="predicted"/>
<dbReference type="Pfam" id="PF13472">
    <property type="entry name" value="Lipase_GDSL_2"/>
    <property type="match status" value="1"/>
</dbReference>
<sequence>MKKQIIWSLIFCATFSVAHATRINFNKLFNSGISYTGRTVSDTKGNVSYDWIGTYLQTDFTGGSIAVDISEADTSYHNVFIDGQLLKKIKVYGKQPHAVVLAENLSKGMHRLRLQKCTEGQYGMTTVCGVYLATGGLTYKVPAKKRFIEVYGDSYTCGYGAEGLKYNEPFKLSTENCNKAYGCIIARYFDADYALVAHSGQGMVRDWADKNQMSDINMYIRHDKVMDQHDTTVYSFAAYKPSLVMINLGTNDFSPTAIPTDEQYVGQYLKLIASLRKHYGNVPILCITPHSATRYLCAALQLLKERVADDKNVHMANSLANIIVDDTDLGSDWHPNYIGQRKIAMTLIPQISAMMGWSLSDDVVK</sequence>
<evidence type="ECO:0000313" key="5">
    <source>
        <dbReference type="Proteomes" id="UP001319045"/>
    </source>
</evidence>
<dbReference type="PANTHER" id="PTHR37834">
    <property type="entry name" value="GDSL-LIKE LIPASE/ACYLHYDROLASE DOMAIN PROTEIN (AFU_ORTHOLOGUE AFUA_2G00620)"/>
    <property type="match status" value="1"/>
</dbReference>
<dbReference type="Gene3D" id="2.60.120.260">
    <property type="entry name" value="Galactose-binding domain-like"/>
    <property type="match status" value="1"/>
</dbReference>
<name>A0ABM7NX38_9BACT</name>
<reference evidence="4 5" key="1">
    <citation type="journal article" date="2022" name="Int. J. Syst. Evol. Microbiol.">
        <title>Prevotella herbatica sp. nov., a plant polysaccharide-decomposing anaerobic bacterium isolated from a methanogenic reactor.</title>
        <authorList>
            <person name="Uek A."/>
            <person name="Tonouchi A."/>
            <person name="Kaku N."/>
            <person name="Ueki K."/>
        </authorList>
    </citation>
    <scope>NUCLEOTIDE SEQUENCE [LARGE SCALE GENOMIC DNA]</scope>
    <source>
        <strain evidence="4 5">WR041</strain>
    </source>
</reference>
<feature type="signal peptide" evidence="1">
    <location>
        <begin position="1"/>
        <end position="20"/>
    </location>
</feature>
<protein>
    <submittedName>
        <fullName evidence="4">Endoglucanase</fullName>
    </submittedName>
</protein>
<dbReference type="Proteomes" id="UP001319045">
    <property type="component" value="Chromosome"/>
</dbReference>
<dbReference type="RefSeq" id="WP_207155171.1">
    <property type="nucleotide sequence ID" value="NZ_AP024484.1"/>
</dbReference>
<evidence type="ECO:0000259" key="3">
    <source>
        <dbReference type="Pfam" id="PF17996"/>
    </source>
</evidence>
<evidence type="ECO:0000259" key="2">
    <source>
        <dbReference type="Pfam" id="PF13472"/>
    </source>
</evidence>
<dbReference type="CDD" id="cd01831">
    <property type="entry name" value="Endoglucanase_E_like"/>
    <property type="match status" value="1"/>
</dbReference>
<dbReference type="InterPro" id="IPR037461">
    <property type="entry name" value="CtCE2-like_dom"/>
</dbReference>
<dbReference type="PANTHER" id="PTHR37834:SF2">
    <property type="entry name" value="ESTERASE, SGNH HYDROLASE-TYPE"/>
    <property type="match status" value="1"/>
</dbReference>
<dbReference type="InterPro" id="IPR013830">
    <property type="entry name" value="SGNH_hydro"/>
</dbReference>
<feature type="chain" id="PRO_5045278789" evidence="1">
    <location>
        <begin position="21"/>
        <end position="365"/>
    </location>
</feature>
<dbReference type="InterPro" id="IPR036514">
    <property type="entry name" value="SGNH_hydro_sf"/>
</dbReference>
<keyword evidence="1" id="KW-0732">Signal</keyword>
<dbReference type="SUPFAM" id="SSF52266">
    <property type="entry name" value="SGNH hydrolase"/>
    <property type="match status" value="1"/>
</dbReference>
<gene>
    <name evidence="4" type="ORF">prwr041_08930</name>
</gene>
<evidence type="ECO:0000256" key="1">
    <source>
        <dbReference type="SAM" id="SignalP"/>
    </source>
</evidence>
<dbReference type="Gene3D" id="3.40.50.1110">
    <property type="entry name" value="SGNH hydrolase"/>
    <property type="match status" value="1"/>
</dbReference>
<organism evidence="4 5">
    <name type="scientific">Prevotella herbatica</name>
    <dbReference type="NCBI Taxonomy" id="2801997"/>
    <lineage>
        <taxon>Bacteria</taxon>
        <taxon>Pseudomonadati</taxon>
        <taxon>Bacteroidota</taxon>
        <taxon>Bacteroidia</taxon>
        <taxon>Bacteroidales</taxon>
        <taxon>Prevotellaceae</taxon>
        <taxon>Prevotella</taxon>
    </lineage>
</organism>
<feature type="domain" description="Carbohydrate esterase 2 N-terminal" evidence="3">
    <location>
        <begin position="35"/>
        <end position="141"/>
    </location>
</feature>
<dbReference type="Pfam" id="PF17996">
    <property type="entry name" value="CE2_N"/>
    <property type="match status" value="1"/>
</dbReference>
<keyword evidence="5" id="KW-1185">Reference proteome</keyword>
<accession>A0ABM7NX38</accession>
<evidence type="ECO:0000313" key="4">
    <source>
        <dbReference type="EMBL" id="BCS85000.1"/>
    </source>
</evidence>